<protein>
    <submittedName>
        <fullName evidence="2">Uncharacterized protein</fullName>
    </submittedName>
</protein>
<comment type="caution">
    <text evidence="2">The sequence shown here is derived from an EMBL/GenBank/DDBJ whole genome shotgun (WGS) entry which is preliminary data.</text>
</comment>
<organism evidence="2">
    <name type="scientific">hydrocarbon metagenome</name>
    <dbReference type="NCBI Taxonomy" id="938273"/>
    <lineage>
        <taxon>unclassified sequences</taxon>
        <taxon>metagenomes</taxon>
        <taxon>ecological metagenomes</taxon>
    </lineage>
</organism>
<name>A0A0W8FDX4_9ZZZZ</name>
<gene>
    <name evidence="2" type="ORF">ASZ90_011214</name>
</gene>
<dbReference type="EMBL" id="LNQE01001331">
    <property type="protein sequence ID" value="KUG19071.1"/>
    <property type="molecule type" value="Genomic_DNA"/>
</dbReference>
<dbReference type="AlphaFoldDB" id="A0A0W8FDX4"/>
<reference evidence="2" key="1">
    <citation type="journal article" date="2015" name="Proc. Natl. Acad. Sci. U.S.A.">
        <title>Networks of energetic and metabolic interactions define dynamics in microbial communities.</title>
        <authorList>
            <person name="Embree M."/>
            <person name="Liu J.K."/>
            <person name="Al-Bassam M.M."/>
            <person name="Zengler K."/>
        </authorList>
    </citation>
    <scope>NUCLEOTIDE SEQUENCE</scope>
</reference>
<evidence type="ECO:0000256" key="1">
    <source>
        <dbReference type="SAM" id="MobiDB-lite"/>
    </source>
</evidence>
<sequence>MIEPKHDFYRTEKSYRLRKRYLSLFFRYAPNARIPSGNPHGESGMRGGGDPKPTPRSVHWKGRW</sequence>
<proteinExistence type="predicted"/>
<accession>A0A0W8FDX4</accession>
<evidence type="ECO:0000313" key="2">
    <source>
        <dbReference type="EMBL" id="KUG19071.1"/>
    </source>
</evidence>
<feature type="region of interest" description="Disordered" evidence="1">
    <location>
        <begin position="33"/>
        <end position="64"/>
    </location>
</feature>